<accession>A0A498J0R6</accession>
<protein>
    <submittedName>
        <fullName evidence="1">Uncharacterized protein</fullName>
    </submittedName>
</protein>
<reference evidence="1 2" key="1">
    <citation type="submission" date="2018-10" db="EMBL/GenBank/DDBJ databases">
        <title>A high-quality apple genome assembly.</title>
        <authorList>
            <person name="Hu J."/>
        </authorList>
    </citation>
    <scope>NUCLEOTIDE SEQUENCE [LARGE SCALE GENOMIC DNA]</scope>
    <source>
        <strain evidence="2">cv. HFTH1</strain>
        <tissue evidence="1">Young leaf</tissue>
    </source>
</reference>
<comment type="caution">
    <text evidence="1">The sequence shown here is derived from an EMBL/GenBank/DDBJ whole genome shotgun (WGS) entry which is preliminary data.</text>
</comment>
<keyword evidence="2" id="KW-1185">Reference proteome</keyword>
<evidence type="ECO:0000313" key="2">
    <source>
        <dbReference type="Proteomes" id="UP000290289"/>
    </source>
</evidence>
<organism evidence="1 2">
    <name type="scientific">Malus domestica</name>
    <name type="common">Apple</name>
    <name type="synonym">Pyrus malus</name>
    <dbReference type="NCBI Taxonomy" id="3750"/>
    <lineage>
        <taxon>Eukaryota</taxon>
        <taxon>Viridiplantae</taxon>
        <taxon>Streptophyta</taxon>
        <taxon>Embryophyta</taxon>
        <taxon>Tracheophyta</taxon>
        <taxon>Spermatophyta</taxon>
        <taxon>Magnoliopsida</taxon>
        <taxon>eudicotyledons</taxon>
        <taxon>Gunneridae</taxon>
        <taxon>Pentapetalae</taxon>
        <taxon>rosids</taxon>
        <taxon>fabids</taxon>
        <taxon>Rosales</taxon>
        <taxon>Rosaceae</taxon>
        <taxon>Amygdaloideae</taxon>
        <taxon>Maleae</taxon>
        <taxon>Malus</taxon>
    </lineage>
</organism>
<proteinExistence type="predicted"/>
<name>A0A498J0R6_MALDO</name>
<gene>
    <name evidence="1" type="ORF">DVH24_042208</name>
</gene>
<dbReference type="EMBL" id="RDQH01000336">
    <property type="protein sequence ID" value="RXH88137.1"/>
    <property type="molecule type" value="Genomic_DNA"/>
</dbReference>
<evidence type="ECO:0000313" key="1">
    <source>
        <dbReference type="EMBL" id="RXH88137.1"/>
    </source>
</evidence>
<dbReference type="Proteomes" id="UP000290289">
    <property type="component" value="Chromosome 10"/>
</dbReference>
<dbReference type="AlphaFoldDB" id="A0A498J0R6"/>
<sequence length="106" mass="12526">MADILFIHFVPHADLVAFFDPSMVRVYNKEEKKAFLASRRYRLNDCKVWWKDNHSLLYHDSSLVLGFGAKVPFVAFVKGDFDLLPNWPLQPHSLLYSYYYLLRALK</sequence>